<dbReference type="EMBL" id="JACLAH010000004">
    <property type="protein sequence ID" value="MBC2647655.1"/>
    <property type="molecule type" value="Genomic_DNA"/>
</dbReference>
<evidence type="ECO:0000313" key="4">
    <source>
        <dbReference type="EMBL" id="OLY69165.1"/>
    </source>
</evidence>
<dbReference type="Pfam" id="PF07180">
    <property type="entry name" value="CaiF_GrlA"/>
    <property type="match status" value="1"/>
</dbReference>
<dbReference type="EMBL" id="MTCP01000004">
    <property type="protein sequence ID" value="OLY69165.1"/>
    <property type="molecule type" value="Genomic_DNA"/>
</dbReference>
<dbReference type="AlphaFoldDB" id="A0A1R0FWV2"/>
<dbReference type="Proteomes" id="UP000605024">
    <property type="component" value="Unassembled WGS sequence"/>
</dbReference>
<reference evidence="2 8" key="3">
    <citation type="submission" date="2020-08" db="EMBL/GenBank/DDBJ databases">
        <title>Emergence and comparative genomics analysis of Citrobacter in Fennec fox imported from North Africa to China.</title>
        <authorList>
            <person name="Zheng B."/>
        </authorList>
    </citation>
    <scope>NUCLEOTIDE SEQUENCE [LARGE SCALE GENOMIC DNA]</scope>
    <source>
        <strain evidence="2 8">FF371</strain>
    </source>
</reference>
<dbReference type="EMBL" id="NAEW01000006">
    <property type="protein sequence ID" value="OQM41299.1"/>
    <property type="molecule type" value="Genomic_DNA"/>
</dbReference>
<keyword evidence="8" id="KW-1185">Reference proteome</keyword>
<dbReference type="Proteomes" id="UP000185597">
    <property type="component" value="Unassembled WGS sequence"/>
</dbReference>
<dbReference type="GeneID" id="66271442"/>
<dbReference type="EMBL" id="JACXSK010000005">
    <property type="protein sequence ID" value="MBD3123436.1"/>
    <property type="molecule type" value="Genomic_DNA"/>
</dbReference>
<evidence type="ECO:0000313" key="2">
    <source>
        <dbReference type="EMBL" id="MBC2647655.1"/>
    </source>
</evidence>
<organism evidence="5 7">
    <name type="scientific">Citrobacter braakii</name>
    <dbReference type="NCBI Taxonomy" id="57706"/>
    <lineage>
        <taxon>Bacteria</taxon>
        <taxon>Pseudomonadati</taxon>
        <taxon>Pseudomonadota</taxon>
        <taxon>Gammaproteobacteria</taxon>
        <taxon>Enterobacterales</taxon>
        <taxon>Enterobacteriaceae</taxon>
        <taxon>Citrobacter</taxon>
        <taxon>Citrobacter freundii complex</taxon>
    </lineage>
</organism>
<evidence type="ECO:0000313" key="7">
    <source>
        <dbReference type="Proteomes" id="UP000192573"/>
    </source>
</evidence>
<dbReference type="InterPro" id="IPR020357">
    <property type="entry name" value="Tscrpt_reg_CaiF/GrlA"/>
</dbReference>
<dbReference type="OrthoDB" id="6586425at2"/>
<evidence type="ECO:0000313" key="8">
    <source>
        <dbReference type="Proteomes" id="UP000586346"/>
    </source>
</evidence>
<gene>
    <name evidence="2" type="primary">caiF</name>
    <name evidence="4" type="ORF">BWD41_11240</name>
    <name evidence="5" type="ORF">BZK42_14970</name>
    <name evidence="2" type="ORF">H6P72_13610</name>
    <name evidence="3" type="ORF">ID160_12195</name>
    <name evidence="1" type="ORF">KAM621c_39650</name>
</gene>
<evidence type="ECO:0000313" key="6">
    <source>
        <dbReference type="Proteomes" id="UP000185597"/>
    </source>
</evidence>
<dbReference type="Proteomes" id="UP001058317">
    <property type="component" value="Chromosome"/>
</dbReference>
<dbReference type="Proteomes" id="UP000586346">
    <property type="component" value="Unassembled WGS sequence"/>
</dbReference>
<reference evidence="5 7" key="2">
    <citation type="submission" date="2017-03" db="EMBL/GenBank/DDBJ databases">
        <authorList>
            <person name="Afonso C.L."/>
            <person name="Miller P.J."/>
            <person name="Scott M.A."/>
            <person name="Spackman E."/>
            <person name="Goraichik I."/>
            <person name="Dimitrov K.M."/>
            <person name="Suarez D.L."/>
            <person name="Swayne D.E."/>
        </authorList>
    </citation>
    <scope>NUCLEOTIDE SEQUENCE [LARGE SCALE GENOMIC DNA]</scope>
    <source>
        <strain evidence="5 7">ATCC 51113</strain>
    </source>
</reference>
<proteinExistence type="predicted"/>
<evidence type="ECO:0000313" key="1">
    <source>
        <dbReference type="EMBL" id="BDN98860.1"/>
    </source>
</evidence>
<dbReference type="NCBIfam" id="NF008549">
    <property type="entry name" value="PRK11476.1"/>
    <property type="match status" value="1"/>
</dbReference>
<dbReference type="Proteomes" id="UP000192573">
    <property type="component" value="Unassembled WGS sequence"/>
</dbReference>
<dbReference type="RefSeq" id="WP_016151651.1">
    <property type="nucleotide sequence ID" value="NZ_AP026382.1"/>
</dbReference>
<reference evidence="1" key="5">
    <citation type="submission" date="2022-07" db="EMBL/GenBank/DDBJ databases">
        <title>Complete genome sequence of carbapenem-resistant Citrobacter spp. in Japan.</title>
        <authorList>
            <person name="Maehana S."/>
            <person name="Suzuki M."/>
            <person name="Kitasato H."/>
        </authorList>
    </citation>
    <scope>NUCLEOTIDE SEQUENCE</scope>
    <source>
        <strain evidence="1">KAM621</strain>
    </source>
</reference>
<sequence>MCEKYVERPLYLLIADWMMAEDRWITAKEISRHFDIEHCKAINTLSYILSEVGEIVCEVKMIPNQIAGRGCQCQRLVKVISIDSHLYRRLNHNLQEKKVSVAKTPRLPAVPPTELNREQKWQMMLSKSMRR</sequence>
<evidence type="ECO:0000313" key="3">
    <source>
        <dbReference type="EMBL" id="MBD3123436.1"/>
    </source>
</evidence>
<dbReference type="Gene3D" id="1.10.10.10">
    <property type="entry name" value="Winged helix-like DNA-binding domain superfamily/Winged helix DNA-binding domain"/>
    <property type="match status" value="1"/>
</dbReference>
<accession>A0A1R0FWV2</accession>
<evidence type="ECO:0000313" key="5">
    <source>
        <dbReference type="EMBL" id="OQM41299.1"/>
    </source>
</evidence>
<dbReference type="GO" id="GO:0006351">
    <property type="term" value="P:DNA-templated transcription"/>
    <property type="evidence" value="ECO:0007669"/>
    <property type="project" value="InterPro"/>
</dbReference>
<reference evidence="4 6" key="1">
    <citation type="submission" date="2017-01" db="EMBL/GenBank/DDBJ databases">
        <title>First report of the plasmid-mediated mcr-1 gene in Citrobacter freudii.</title>
        <authorList>
            <person name="Liu J."/>
            <person name="Yang Y."/>
            <person name="Li Y."/>
            <person name="Liu D."/>
            <person name="Tuo H."/>
            <person name="Davis M."/>
            <person name="Zhang A."/>
        </authorList>
    </citation>
    <scope>NUCLEOTIDE SEQUENCE [LARGE SCALE GENOMIC DNA]</scope>
    <source>
        <strain evidence="4 6">SCC4</strain>
    </source>
</reference>
<reference evidence="3" key="4">
    <citation type="submission" date="2020-09" db="EMBL/GenBank/DDBJ databases">
        <title>Characterization of IncC plasmids in Enterobacterales of food-producing animals originating from China.</title>
        <authorList>
            <person name="Zhang Y."/>
            <person name="Lei C.-W."/>
        </authorList>
    </citation>
    <scope>NUCLEOTIDE SEQUENCE</scope>
    <source>
        <strain evidence="3">CC1</strain>
    </source>
</reference>
<name>A0A1R0FWV2_CITBR</name>
<dbReference type="InterPro" id="IPR036388">
    <property type="entry name" value="WH-like_DNA-bd_sf"/>
</dbReference>
<protein>
    <submittedName>
        <fullName evidence="5">CaiF/GrlA family transcriptional regulator</fullName>
    </submittedName>
    <submittedName>
        <fullName evidence="2">Carnitine metabolism transcriptional regulator CaiF</fullName>
    </submittedName>
    <submittedName>
        <fullName evidence="1">Transcriptional activator CaiF</fullName>
    </submittedName>
</protein>
<dbReference type="EMBL" id="AP026382">
    <property type="protein sequence ID" value="BDN98860.1"/>
    <property type="molecule type" value="Genomic_DNA"/>
</dbReference>